<proteinExistence type="predicted"/>
<organism evidence="2">
    <name type="scientific">bioreactor metagenome</name>
    <dbReference type="NCBI Taxonomy" id="1076179"/>
    <lineage>
        <taxon>unclassified sequences</taxon>
        <taxon>metagenomes</taxon>
        <taxon>ecological metagenomes</taxon>
    </lineage>
</organism>
<keyword evidence="1" id="KW-0812">Transmembrane</keyword>
<keyword evidence="2" id="KW-0808">Transferase</keyword>
<sequence length="329" mass="37264">MPESETLFRDTDQKSADVVLVCPFCNNGKPGTLYSASGFRFFRCSNCHSVFRIDAGVEVSHEYNAEYYGDSPKEKFWLKPVVWLLNAERGSRARFISKRISKSSSVLDIGCGNGALLHKIHQLSGAAVTGVEMDNVAAKRARDRGCITVFSDSFEKAPLQRFSFDVIEMIHSFEHIPVPGNTLHKVAELLKPGGLFYLSIPNVNSIQYGLFGRFWLHLDPEFHLHFISRKQLLKLASEAGFKYIKTRHFNPVQNIPGFILSAMNVVTGRRDVLFNMLRHKKKLRNPLNIILFLFLMIFAVILLPFAIFEEVISCITGHGATVDYVFEKE</sequence>
<evidence type="ECO:0000256" key="1">
    <source>
        <dbReference type="SAM" id="Phobius"/>
    </source>
</evidence>
<keyword evidence="1" id="KW-0472">Membrane</keyword>
<dbReference type="SUPFAM" id="SSF53335">
    <property type="entry name" value="S-adenosyl-L-methionine-dependent methyltransferases"/>
    <property type="match status" value="1"/>
</dbReference>
<evidence type="ECO:0000313" key="2">
    <source>
        <dbReference type="EMBL" id="MPM00054.1"/>
    </source>
</evidence>
<dbReference type="GO" id="GO:0102208">
    <property type="term" value="F:2-polyprenyl-6-hydroxyphenol methylase activity"/>
    <property type="evidence" value="ECO:0007669"/>
    <property type="project" value="UniProtKB-EC"/>
</dbReference>
<dbReference type="EC" id="2.1.1.222" evidence="2"/>
<dbReference type="GO" id="GO:0032259">
    <property type="term" value="P:methylation"/>
    <property type="evidence" value="ECO:0007669"/>
    <property type="project" value="UniProtKB-KW"/>
</dbReference>
<reference evidence="2" key="1">
    <citation type="submission" date="2019-08" db="EMBL/GenBank/DDBJ databases">
        <authorList>
            <person name="Kucharzyk K."/>
            <person name="Murdoch R.W."/>
            <person name="Higgins S."/>
            <person name="Loffler F."/>
        </authorList>
    </citation>
    <scope>NUCLEOTIDE SEQUENCE</scope>
</reference>
<keyword evidence="2" id="KW-0830">Ubiquinone</keyword>
<dbReference type="AlphaFoldDB" id="A0A644WCK7"/>
<comment type="caution">
    <text evidence="2">The sequence shown here is derived from an EMBL/GenBank/DDBJ whole genome shotgun (WGS) entry which is preliminary data.</text>
</comment>
<protein>
    <submittedName>
        <fullName evidence="2">Ubiquinone biosynthesis O-methyltransferase</fullName>
        <ecNumber evidence="2">2.1.1.222</ecNumber>
    </submittedName>
</protein>
<dbReference type="PANTHER" id="PTHR43861">
    <property type="entry name" value="TRANS-ACONITATE 2-METHYLTRANSFERASE-RELATED"/>
    <property type="match status" value="1"/>
</dbReference>
<dbReference type="Gene3D" id="3.40.50.150">
    <property type="entry name" value="Vaccinia Virus protein VP39"/>
    <property type="match status" value="1"/>
</dbReference>
<dbReference type="InterPro" id="IPR029063">
    <property type="entry name" value="SAM-dependent_MTases_sf"/>
</dbReference>
<keyword evidence="2" id="KW-0489">Methyltransferase</keyword>
<dbReference type="EMBL" id="VSSQ01000705">
    <property type="protein sequence ID" value="MPM00054.1"/>
    <property type="molecule type" value="Genomic_DNA"/>
</dbReference>
<dbReference type="Pfam" id="PF13489">
    <property type="entry name" value="Methyltransf_23"/>
    <property type="match status" value="1"/>
</dbReference>
<accession>A0A644WCK7</accession>
<gene>
    <name evidence="2" type="primary">ubiG_13</name>
    <name evidence="2" type="ORF">SDC9_46277</name>
</gene>
<keyword evidence="1" id="KW-1133">Transmembrane helix</keyword>
<dbReference type="CDD" id="cd02440">
    <property type="entry name" value="AdoMet_MTases"/>
    <property type="match status" value="1"/>
</dbReference>
<name>A0A644WCK7_9ZZZZ</name>
<feature type="transmembrane region" description="Helical" evidence="1">
    <location>
        <begin position="287"/>
        <end position="308"/>
    </location>
</feature>